<sequence length="576" mass="67610">MKHLLIGINAKFIHSNLAIRYIQAYGEKKGLTIEYCEYTINQSLDYILDEIIKQEPNVVGFSCYLWNIEIIVKLFQMIRQIRPKMLIVLGGPEVSYNPVTWMTTYPEIDYVISGEGEISTVDLFTCLEKGHDDALEQVGSLCYRDEDRIKQNHQVPPMSMAEVPFAYKKDLLGLEHRIIYYETSRGCPFNCEYCLSSIEKGVRFRPLNRVFEELQFFLDQGVLQVKFVDRTFNAKKSHSMAIWSYLKDHDNGKTNFHFEITADLLDEAEILFLETVRTGLFQFEIGVQSTNYETIVDINRQTDFEMLKKRVLSLKANGNIHLHLDLIAGLPKETYLAFGKSFNDVMAIRPEQLQLGFLKVLKGSKIDKKQETYGIVSRKHPPYEVLKTREMSYEDLRRLKDIEVLLEYYYNSGQFSNSIAYLMDLYDHPFAFFEDLRAYWEAGGLHHIKHHKIKFYDLLYEFGKKASKVDEDHLSQWLIHDLCLQEKPKKWPDFAHVKDGLLSEVKNFYQSEDYSDSLFKAYEGYNTKQIMRMTHVERYDFNPLEGPKDNVVSYIFYNYKMRDKMTGQAIATRIRL</sequence>
<keyword evidence="2" id="KW-0949">S-adenosyl-L-methionine</keyword>
<dbReference type="SUPFAM" id="SSF102114">
    <property type="entry name" value="Radical SAM enzymes"/>
    <property type="match status" value="1"/>
</dbReference>
<dbReference type="SFLD" id="SFLDS00029">
    <property type="entry name" value="Radical_SAM"/>
    <property type="match status" value="1"/>
</dbReference>
<dbReference type="Proteomes" id="UP000279029">
    <property type="component" value="Chromosome"/>
</dbReference>
<dbReference type="SUPFAM" id="SSF52242">
    <property type="entry name" value="Cobalamin (vitamin B12)-binding domain"/>
    <property type="match status" value="1"/>
</dbReference>
<dbReference type="SFLD" id="SFLDG01082">
    <property type="entry name" value="B12-binding_domain_containing"/>
    <property type="match status" value="1"/>
</dbReference>
<dbReference type="InterPro" id="IPR006638">
    <property type="entry name" value="Elp3/MiaA/NifB-like_rSAM"/>
</dbReference>
<dbReference type="PANTHER" id="PTHR43409:SF16">
    <property type="entry name" value="SLR0320 PROTEIN"/>
    <property type="match status" value="1"/>
</dbReference>
<dbReference type="GO" id="GO:0031419">
    <property type="term" value="F:cobalamin binding"/>
    <property type="evidence" value="ECO:0007669"/>
    <property type="project" value="InterPro"/>
</dbReference>
<feature type="domain" description="B12-binding" evidence="6">
    <location>
        <begin position="1"/>
        <end position="134"/>
    </location>
</feature>
<comment type="cofactor">
    <cofactor evidence="1">
        <name>[4Fe-4S] cluster</name>
        <dbReference type="ChEBI" id="CHEBI:49883"/>
    </cofactor>
</comment>
<proteinExistence type="predicted"/>
<dbReference type="EMBL" id="LR130778">
    <property type="protein sequence ID" value="VDN48114.1"/>
    <property type="molecule type" value="Genomic_DNA"/>
</dbReference>
<evidence type="ECO:0000259" key="6">
    <source>
        <dbReference type="PROSITE" id="PS51332"/>
    </source>
</evidence>
<dbReference type="CDD" id="cd02068">
    <property type="entry name" value="radical_SAM_B12_BD"/>
    <property type="match status" value="1"/>
</dbReference>
<dbReference type="GO" id="GO:0003824">
    <property type="term" value="F:catalytic activity"/>
    <property type="evidence" value="ECO:0007669"/>
    <property type="project" value="InterPro"/>
</dbReference>
<name>A0A3P7NY22_9FIRM</name>
<dbReference type="SMART" id="SM00729">
    <property type="entry name" value="Elp3"/>
    <property type="match status" value="1"/>
</dbReference>
<dbReference type="GO" id="GO:0051539">
    <property type="term" value="F:4 iron, 4 sulfur cluster binding"/>
    <property type="evidence" value="ECO:0007669"/>
    <property type="project" value="UniProtKB-KW"/>
</dbReference>
<accession>A0A3P7NY22</accession>
<dbReference type="PROSITE" id="PS51332">
    <property type="entry name" value="B12_BINDING"/>
    <property type="match status" value="1"/>
</dbReference>
<dbReference type="InterPro" id="IPR023404">
    <property type="entry name" value="rSAM_horseshoe"/>
</dbReference>
<dbReference type="GO" id="GO:0046872">
    <property type="term" value="F:metal ion binding"/>
    <property type="evidence" value="ECO:0007669"/>
    <property type="project" value="UniProtKB-KW"/>
</dbReference>
<dbReference type="InterPro" id="IPR034466">
    <property type="entry name" value="Methyltransferase_Class_B"/>
</dbReference>
<dbReference type="InterPro" id="IPR025288">
    <property type="entry name" value="DUF4080"/>
</dbReference>
<dbReference type="InterPro" id="IPR007197">
    <property type="entry name" value="rSAM"/>
</dbReference>
<reference evidence="8 9" key="1">
    <citation type="submission" date="2018-09" db="EMBL/GenBank/DDBJ databases">
        <authorList>
            <person name="Postec A."/>
        </authorList>
    </citation>
    <scope>NUCLEOTIDE SEQUENCE [LARGE SCALE GENOMIC DNA]</scope>
    <source>
        <strain evidence="8">70B-A</strain>
    </source>
</reference>
<dbReference type="AlphaFoldDB" id="A0A3P7NY22"/>
<evidence type="ECO:0000313" key="9">
    <source>
        <dbReference type="Proteomes" id="UP000279029"/>
    </source>
</evidence>
<dbReference type="SFLD" id="SFLDG01123">
    <property type="entry name" value="methyltransferase_(Class_B)"/>
    <property type="match status" value="1"/>
</dbReference>
<organism evidence="8 9">
    <name type="scientific">Petrocella atlantisensis</name>
    <dbReference type="NCBI Taxonomy" id="2173034"/>
    <lineage>
        <taxon>Bacteria</taxon>
        <taxon>Bacillati</taxon>
        <taxon>Bacillota</taxon>
        <taxon>Clostridia</taxon>
        <taxon>Lachnospirales</taxon>
        <taxon>Vallitaleaceae</taxon>
        <taxon>Petrocella</taxon>
    </lineage>
</organism>
<dbReference type="Pfam" id="PF04055">
    <property type="entry name" value="Radical_SAM"/>
    <property type="match status" value="1"/>
</dbReference>
<evidence type="ECO:0000256" key="2">
    <source>
        <dbReference type="ARBA" id="ARBA00022691"/>
    </source>
</evidence>
<evidence type="ECO:0000256" key="4">
    <source>
        <dbReference type="ARBA" id="ARBA00023004"/>
    </source>
</evidence>
<dbReference type="InterPro" id="IPR058240">
    <property type="entry name" value="rSAM_sf"/>
</dbReference>
<dbReference type="Gene3D" id="3.40.50.280">
    <property type="entry name" value="Cobalamin-binding domain"/>
    <property type="match status" value="1"/>
</dbReference>
<dbReference type="GO" id="GO:0005829">
    <property type="term" value="C:cytosol"/>
    <property type="evidence" value="ECO:0007669"/>
    <property type="project" value="TreeGrafter"/>
</dbReference>
<dbReference type="InterPro" id="IPR051198">
    <property type="entry name" value="BchE-like"/>
</dbReference>
<dbReference type="InterPro" id="IPR036724">
    <property type="entry name" value="Cobalamin-bd_sf"/>
</dbReference>
<dbReference type="PROSITE" id="PS51918">
    <property type="entry name" value="RADICAL_SAM"/>
    <property type="match status" value="1"/>
</dbReference>
<feature type="domain" description="Radical SAM core" evidence="7">
    <location>
        <begin position="173"/>
        <end position="397"/>
    </location>
</feature>
<evidence type="ECO:0000256" key="5">
    <source>
        <dbReference type="ARBA" id="ARBA00023014"/>
    </source>
</evidence>
<keyword evidence="3" id="KW-0479">Metal-binding</keyword>
<keyword evidence="4" id="KW-0408">Iron</keyword>
<dbReference type="Gene3D" id="3.80.30.20">
    <property type="entry name" value="tm_1862 like domain"/>
    <property type="match status" value="1"/>
</dbReference>
<dbReference type="OrthoDB" id="9801424at2"/>
<dbReference type="KEGG" id="cbar:PATL70BA_2224"/>
<evidence type="ECO:0000256" key="1">
    <source>
        <dbReference type="ARBA" id="ARBA00001966"/>
    </source>
</evidence>
<evidence type="ECO:0000313" key="8">
    <source>
        <dbReference type="EMBL" id="VDN48114.1"/>
    </source>
</evidence>
<keyword evidence="9" id="KW-1185">Reference proteome</keyword>
<evidence type="ECO:0000256" key="3">
    <source>
        <dbReference type="ARBA" id="ARBA00022723"/>
    </source>
</evidence>
<evidence type="ECO:0000259" key="7">
    <source>
        <dbReference type="PROSITE" id="PS51918"/>
    </source>
</evidence>
<dbReference type="RefSeq" id="WP_125137299.1">
    <property type="nucleotide sequence ID" value="NZ_LR130778.1"/>
</dbReference>
<dbReference type="PANTHER" id="PTHR43409">
    <property type="entry name" value="ANAEROBIC MAGNESIUM-PROTOPORPHYRIN IX MONOMETHYL ESTER CYCLASE-RELATED"/>
    <property type="match status" value="1"/>
</dbReference>
<dbReference type="Pfam" id="PF13311">
    <property type="entry name" value="DUF4080"/>
    <property type="match status" value="1"/>
</dbReference>
<dbReference type="InterPro" id="IPR006158">
    <property type="entry name" value="Cobalamin-bd"/>
</dbReference>
<gene>
    <name evidence="8" type="ORF">PATL70BA_2224</name>
</gene>
<dbReference type="Pfam" id="PF02310">
    <property type="entry name" value="B12-binding"/>
    <property type="match status" value="1"/>
</dbReference>
<keyword evidence="5" id="KW-0411">Iron-sulfur</keyword>
<protein>
    <submittedName>
        <fullName evidence="8">B12-binding domain-containing radical SAM protein</fullName>
    </submittedName>
</protein>